<dbReference type="SUPFAM" id="SSF48657">
    <property type="entry name" value="FinO-like"/>
    <property type="match status" value="1"/>
</dbReference>
<gene>
    <name evidence="2" type="ORF">REISMN_08070</name>
</gene>
<dbReference type="Proteomes" id="UP000027161">
    <property type="component" value="Unassembled WGS sequence"/>
</dbReference>
<evidence type="ECO:0000313" key="2">
    <source>
        <dbReference type="EMBL" id="KDO02211.1"/>
    </source>
</evidence>
<evidence type="ECO:0000256" key="1">
    <source>
        <dbReference type="SAM" id="MobiDB-lite"/>
    </source>
</evidence>
<dbReference type="InterPro" id="IPR036442">
    <property type="entry name" value="ProQ/FinO_sf"/>
</dbReference>
<keyword evidence="2" id="KW-0614">Plasmid</keyword>
<evidence type="ECO:0008006" key="4">
    <source>
        <dbReference type="Google" id="ProtNLM"/>
    </source>
</evidence>
<keyword evidence="3" id="KW-1185">Reference proteome</keyword>
<geneLocation type="plasmid" evidence="2">
    <name>pREISMN_1</name>
</geneLocation>
<protein>
    <recommendedName>
        <fullName evidence="4">ProP effector</fullName>
    </recommendedName>
</protein>
<dbReference type="RefSeq" id="WP_008581339.1">
    <property type="nucleotide sequence ID" value="NZ_JFKF01000199.1"/>
</dbReference>
<comment type="caution">
    <text evidence="2">The sequence shown here is derived from an EMBL/GenBank/DDBJ whole genome shotgun (WGS) entry which is preliminary data.</text>
</comment>
<dbReference type="Gene3D" id="1.10.1710.10">
    <property type="entry name" value="ProQ/FinO domain"/>
    <property type="match status" value="1"/>
</dbReference>
<reference evidence="2 3" key="1">
    <citation type="submission" date="2014-02" db="EMBL/GenBank/DDBJ databases">
        <title>Draft genome sequence of Rickettsia buchneri sp. nov. ISO7T.</title>
        <authorList>
            <person name="Felsheim R.F."/>
            <person name="Kurtti T.J."/>
            <person name="Munderloh U.G."/>
        </authorList>
    </citation>
    <scope>NUCLEOTIDE SEQUENCE [LARGE SCALE GENOMIC DNA]</scope>
    <source>
        <strain evidence="3">ISO7</strain>
        <plasmid evidence="2">pREISMN_1</plasmid>
    </source>
</reference>
<dbReference type="AlphaFoldDB" id="A0A8E1BZA7"/>
<sequence>MNTITNTERPKLKLNFGAKPLTLATNANSLVLSPALKKVVVLEKPKSDAIDTTKVSKVGNKISKSDANSMHDNPLQKEATTDASKAKSKDAKKSKKQETTASNKKEVSSKKVVATPEEIRQEKIKRRKKEYFSILTKLHTDYPECFSKDIKLLAIGIHLELKNILNGKFPNNQLSRFCLINY</sequence>
<dbReference type="EMBL" id="JFKF01000199">
    <property type="protein sequence ID" value="KDO02211.1"/>
    <property type="molecule type" value="Genomic_DNA"/>
</dbReference>
<accession>A0A8E1BZA7</accession>
<proteinExistence type="predicted"/>
<organism evidence="2 3">
    <name type="scientific">Rickettsia tamurae subsp. buchneri</name>
    <dbReference type="NCBI Taxonomy" id="1462938"/>
    <lineage>
        <taxon>Bacteria</taxon>
        <taxon>Pseudomonadati</taxon>
        <taxon>Pseudomonadota</taxon>
        <taxon>Alphaproteobacteria</taxon>
        <taxon>Rickettsiales</taxon>
        <taxon>Rickettsiaceae</taxon>
        <taxon>Rickettsieae</taxon>
        <taxon>Rickettsia</taxon>
        <taxon>spotted fever group</taxon>
    </lineage>
</organism>
<feature type="region of interest" description="Disordered" evidence="1">
    <location>
        <begin position="61"/>
        <end position="110"/>
    </location>
</feature>
<name>A0A8E1BZA7_9RICK</name>
<evidence type="ECO:0000313" key="3">
    <source>
        <dbReference type="Proteomes" id="UP000027161"/>
    </source>
</evidence>